<accession>A0A1G7HQ71</accession>
<dbReference type="EMBL" id="FNBK01000003">
    <property type="protein sequence ID" value="SDF02560.1"/>
    <property type="molecule type" value="Genomic_DNA"/>
</dbReference>
<evidence type="ECO:0000256" key="2">
    <source>
        <dbReference type="ARBA" id="ARBA00022771"/>
    </source>
</evidence>
<organism evidence="6 7">
    <name type="scientific">Halorientalis regularis</name>
    <dbReference type="NCBI Taxonomy" id="660518"/>
    <lineage>
        <taxon>Archaea</taxon>
        <taxon>Methanobacteriati</taxon>
        <taxon>Methanobacteriota</taxon>
        <taxon>Stenosarchaea group</taxon>
        <taxon>Halobacteria</taxon>
        <taxon>Halobacteriales</taxon>
        <taxon>Haloarculaceae</taxon>
        <taxon>Halorientalis</taxon>
    </lineage>
</organism>
<dbReference type="AlphaFoldDB" id="A0A1G7HQ71"/>
<proteinExistence type="predicted"/>
<evidence type="ECO:0000256" key="4">
    <source>
        <dbReference type="SAM" id="Phobius"/>
    </source>
</evidence>
<dbReference type="InterPro" id="IPR035896">
    <property type="entry name" value="AN1-like_Znf"/>
</dbReference>
<dbReference type="SUPFAM" id="SSF118310">
    <property type="entry name" value="AN1-like Zinc finger"/>
    <property type="match status" value="1"/>
</dbReference>
<keyword evidence="3" id="KW-0862">Zinc</keyword>
<keyword evidence="4" id="KW-0812">Transmembrane</keyword>
<gene>
    <name evidence="6" type="ORF">SAMN05216218_103117</name>
</gene>
<sequence>MGAVCPSCEAEVSNTYDCRDCGDAYCVDCRLPDDHECDAEVETEADGGTRAAGGSPDFSLSMPSGPEITVLVPVWRVLPWWVYVALAVVLFPLTTVILAFQVYHERVAASEYAWRPSRVYYVPLLVFVVTMLMSRSWFPGIDTHWVVVSAFGYFWGLPATVIYAVRRRGR</sequence>
<feature type="transmembrane region" description="Helical" evidence="4">
    <location>
        <begin position="120"/>
        <end position="138"/>
    </location>
</feature>
<evidence type="ECO:0000313" key="7">
    <source>
        <dbReference type="Proteomes" id="UP000199076"/>
    </source>
</evidence>
<dbReference type="STRING" id="660518.SAMN05216218_103117"/>
<evidence type="ECO:0000259" key="5">
    <source>
        <dbReference type="SMART" id="SM00154"/>
    </source>
</evidence>
<name>A0A1G7HQ71_9EURY</name>
<evidence type="ECO:0000256" key="1">
    <source>
        <dbReference type="ARBA" id="ARBA00022723"/>
    </source>
</evidence>
<dbReference type="RefSeq" id="WP_092688726.1">
    <property type="nucleotide sequence ID" value="NZ_FNBK01000003.1"/>
</dbReference>
<dbReference type="OrthoDB" id="322816at2157"/>
<keyword evidence="4" id="KW-0472">Membrane</keyword>
<dbReference type="CDD" id="cd19757">
    <property type="entry name" value="Bbox1"/>
    <property type="match status" value="1"/>
</dbReference>
<evidence type="ECO:0000313" key="6">
    <source>
        <dbReference type="EMBL" id="SDF02560.1"/>
    </source>
</evidence>
<dbReference type="Gene3D" id="4.10.1110.10">
    <property type="entry name" value="AN1-like Zinc finger"/>
    <property type="match status" value="1"/>
</dbReference>
<dbReference type="SMART" id="SM00154">
    <property type="entry name" value="ZnF_AN1"/>
    <property type="match status" value="1"/>
</dbReference>
<keyword evidence="2" id="KW-0863">Zinc-finger</keyword>
<reference evidence="7" key="1">
    <citation type="submission" date="2016-10" db="EMBL/GenBank/DDBJ databases">
        <authorList>
            <person name="Varghese N."/>
            <person name="Submissions S."/>
        </authorList>
    </citation>
    <scope>NUCLEOTIDE SEQUENCE [LARGE SCALE GENOMIC DNA]</scope>
    <source>
        <strain evidence="7">IBRC-M 10760</strain>
    </source>
</reference>
<keyword evidence="1" id="KW-0479">Metal-binding</keyword>
<keyword evidence="4" id="KW-1133">Transmembrane helix</keyword>
<dbReference type="GO" id="GO:0008270">
    <property type="term" value="F:zinc ion binding"/>
    <property type="evidence" value="ECO:0007669"/>
    <property type="project" value="UniProtKB-KW"/>
</dbReference>
<keyword evidence="7" id="KW-1185">Reference proteome</keyword>
<protein>
    <submittedName>
        <fullName evidence="6">AN1-like Zinc finger</fullName>
    </submittedName>
</protein>
<feature type="transmembrane region" description="Helical" evidence="4">
    <location>
        <begin position="80"/>
        <end position="100"/>
    </location>
</feature>
<feature type="transmembrane region" description="Helical" evidence="4">
    <location>
        <begin position="144"/>
        <end position="165"/>
    </location>
</feature>
<feature type="domain" description="AN1-type" evidence="5">
    <location>
        <begin position="5"/>
        <end position="42"/>
    </location>
</feature>
<dbReference type="InterPro" id="IPR000058">
    <property type="entry name" value="Znf_AN1"/>
</dbReference>
<evidence type="ECO:0000256" key="3">
    <source>
        <dbReference type="ARBA" id="ARBA00022833"/>
    </source>
</evidence>
<dbReference type="Proteomes" id="UP000199076">
    <property type="component" value="Unassembled WGS sequence"/>
</dbReference>
<dbReference type="Pfam" id="PF01428">
    <property type="entry name" value="zf-AN1"/>
    <property type="match status" value="1"/>
</dbReference>